<protein>
    <submittedName>
        <fullName evidence="1">Uncharacterized protein</fullName>
    </submittedName>
</protein>
<name>A0A9D1TXE0_9BACT</name>
<evidence type="ECO:0000313" key="2">
    <source>
        <dbReference type="Proteomes" id="UP000823926"/>
    </source>
</evidence>
<dbReference type="Proteomes" id="UP000823926">
    <property type="component" value="Unassembled WGS sequence"/>
</dbReference>
<reference evidence="1" key="2">
    <citation type="submission" date="2021-04" db="EMBL/GenBank/DDBJ databases">
        <authorList>
            <person name="Gilroy R."/>
        </authorList>
    </citation>
    <scope>NUCLEOTIDE SEQUENCE</scope>
    <source>
        <strain evidence="1">ChiBcec15-1070</strain>
    </source>
</reference>
<dbReference type="AlphaFoldDB" id="A0A9D1TXE0"/>
<gene>
    <name evidence="1" type="ORF">H9888_00300</name>
</gene>
<organism evidence="1 2">
    <name type="scientific">Candidatus Rikenella faecigallinarum</name>
    <dbReference type="NCBI Taxonomy" id="2838745"/>
    <lineage>
        <taxon>Bacteria</taxon>
        <taxon>Pseudomonadati</taxon>
        <taxon>Bacteroidota</taxon>
        <taxon>Bacteroidia</taxon>
        <taxon>Bacteroidales</taxon>
        <taxon>Rikenellaceae</taxon>
        <taxon>Rikenella</taxon>
    </lineage>
</organism>
<dbReference type="EMBL" id="DXHL01000003">
    <property type="protein sequence ID" value="HIW09917.1"/>
    <property type="molecule type" value="Genomic_DNA"/>
</dbReference>
<sequence length="126" mass="15130">MNRYQLYTRLKHALRATHWRGHTVHSPMMYRFIREVVLPTKRRQLPDTIVRRYGEERVAIVNNVNELLQTANKEIVVLREPFRSADERHAFEAWLGQTHVVVAHLQGLLVLFFDPKLQKQFFRIRN</sequence>
<evidence type="ECO:0000313" key="1">
    <source>
        <dbReference type="EMBL" id="HIW09917.1"/>
    </source>
</evidence>
<comment type="caution">
    <text evidence="1">The sequence shown here is derived from an EMBL/GenBank/DDBJ whole genome shotgun (WGS) entry which is preliminary data.</text>
</comment>
<reference evidence="1" key="1">
    <citation type="journal article" date="2021" name="PeerJ">
        <title>Extensive microbial diversity within the chicken gut microbiome revealed by metagenomics and culture.</title>
        <authorList>
            <person name="Gilroy R."/>
            <person name="Ravi A."/>
            <person name="Getino M."/>
            <person name="Pursley I."/>
            <person name="Horton D.L."/>
            <person name="Alikhan N.F."/>
            <person name="Baker D."/>
            <person name="Gharbi K."/>
            <person name="Hall N."/>
            <person name="Watson M."/>
            <person name="Adriaenssens E.M."/>
            <person name="Foster-Nyarko E."/>
            <person name="Jarju S."/>
            <person name="Secka A."/>
            <person name="Antonio M."/>
            <person name="Oren A."/>
            <person name="Chaudhuri R.R."/>
            <person name="La Ragione R."/>
            <person name="Hildebrand F."/>
            <person name="Pallen M.J."/>
        </authorList>
    </citation>
    <scope>NUCLEOTIDE SEQUENCE</scope>
    <source>
        <strain evidence="1">ChiBcec15-1070</strain>
    </source>
</reference>
<proteinExistence type="predicted"/>
<accession>A0A9D1TXE0</accession>